<evidence type="ECO:0000313" key="3">
    <source>
        <dbReference type="EMBL" id="HGV55656.1"/>
    </source>
</evidence>
<feature type="domain" description="Thioesterase" evidence="2">
    <location>
        <begin position="23"/>
        <end position="93"/>
    </location>
</feature>
<dbReference type="EMBL" id="DSZU01000111">
    <property type="protein sequence ID" value="HGV55656.1"/>
    <property type="molecule type" value="Genomic_DNA"/>
</dbReference>
<dbReference type="Gene3D" id="3.10.129.10">
    <property type="entry name" value="Hotdog Thioesterase"/>
    <property type="match status" value="1"/>
</dbReference>
<gene>
    <name evidence="3" type="ORF">ENT73_06215</name>
</gene>
<protein>
    <submittedName>
        <fullName evidence="3">Hotdog fold thioesterase</fullName>
    </submittedName>
</protein>
<dbReference type="SUPFAM" id="SSF54637">
    <property type="entry name" value="Thioesterase/thiol ester dehydrase-isomerase"/>
    <property type="match status" value="1"/>
</dbReference>
<name>A0A832GPV2_9BACT</name>
<evidence type="ECO:0000256" key="1">
    <source>
        <dbReference type="ARBA" id="ARBA00022801"/>
    </source>
</evidence>
<keyword evidence="1" id="KW-0378">Hydrolase</keyword>
<dbReference type="CDD" id="cd03443">
    <property type="entry name" value="PaaI_thioesterase"/>
    <property type="match status" value="1"/>
</dbReference>
<accession>A0A832GPV2</accession>
<dbReference type="Pfam" id="PF03061">
    <property type="entry name" value="4HBT"/>
    <property type="match status" value="1"/>
</dbReference>
<reference evidence="3" key="1">
    <citation type="journal article" date="2020" name="mSystems">
        <title>Genome- and Community-Level Interaction Insights into Carbon Utilization and Element Cycling Functions of Hydrothermarchaeota in Hydrothermal Sediment.</title>
        <authorList>
            <person name="Zhou Z."/>
            <person name="Liu Y."/>
            <person name="Xu W."/>
            <person name="Pan J."/>
            <person name="Luo Z.H."/>
            <person name="Li M."/>
        </authorList>
    </citation>
    <scope>NUCLEOTIDE SEQUENCE [LARGE SCALE GENOMIC DNA]</scope>
    <source>
        <strain evidence="3">SpSt-605</strain>
    </source>
</reference>
<dbReference type="PANTHER" id="PTHR42856:SF1">
    <property type="entry name" value="ACYL-COENZYME A THIOESTERASE PAAI"/>
    <property type="match status" value="1"/>
</dbReference>
<comment type="caution">
    <text evidence="3">The sequence shown here is derived from an EMBL/GenBank/DDBJ whole genome shotgun (WGS) entry which is preliminary data.</text>
</comment>
<organism evidence="3">
    <name type="scientific">Caldimicrobium thiodismutans</name>
    <dbReference type="NCBI Taxonomy" id="1653476"/>
    <lineage>
        <taxon>Bacteria</taxon>
        <taxon>Pseudomonadati</taxon>
        <taxon>Thermodesulfobacteriota</taxon>
        <taxon>Thermodesulfobacteria</taxon>
        <taxon>Thermodesulfobacteriales</taxon>
        <taxon>Thermodesulfobacteriaceae</taxon>
        <taxon>Caldimicrobium</taxon>
    </lineage>
</organism>
<dbReference type="AlphaFoldDB" id="A0A832GPV2"/>
<dbReference type="InterPro" id="IPR052723">
    <property type="entry name" value="Acyl-CoA_thioesterase_PaaI"/>
</dbReference>
<dbReference type="InterPro" id="IPR006683">
    <property type="entry name" value="Thioestr_dom"/>
</dbReference>
<dbReference type="NCBIfam" id="TIGR00369">
    <property type="entry name" value="unchar_dom_1"/>
    <property type="match status" value="1"/>
</dbReference>
<evidence type="ECO:0000259" key="2">
    <source>
        <dbReference type="Pfam" id="PF03061"/>
    </source>
</evidence>
<proteinExistence type="predicted"/>
<dbReference type="GO" id="GO:0016289">
    <property type="term" value="F:acyl-CoA hydrolase activity"/>
    <property type="evidence" value="ECO:0007669"/>
    <property type="project" value="UniProtKB-ARBA"/>
</dbReference>
<dbReference type="InterPro" id="IPR003736">
    <property type="entry name" value="PAAI_dom"/>
</dbReference>
<dbReference type="InterPro" id="IPR029069">
    <property type="entry name" value="HotDog_dom_sf"/>
</dbReference>
<dbReference type="PANTHER" id="PTHR42856">
    <property type="entry name" value="ACYL-COENZYME A THIOESTERASE PAAI"/>
    <property type="match status" value="1"/>
</dbReference>
<sequence length="114" mass="12480">MEEGSAQVEMIVTEEHLNAAQVCQGGVIFTLADLAFALASNSYGTLALAIKASITYIKPAKKGDLLIAKAEEFSRSKSLATYHITVFRGPTQEKIAFFEGMVYRFDKPVFPENS</sequence>